<dbReference type="InterPro" id="IPR038781">
    <property type="entry name" value="C365.16-ike"/>
</dbReference>
<organism evidence="1 2">
    <name type="scientific">Podospora fimiseda</name>
    <dbReference type="NCBI Taxonomy" id="252190"/>
    <lineage>
        <taxon>Eukaryota</taxon>
        <taxon>Fungi</taxon>
        <taxon>Dikarya</taxon>
        <taxon>Ascomycota</taxon>
        <taxon>Pezizomycotina</taxon>
        <taxon>Sordariomycetes</taxon>
        <taxon>Sordariomycetidae</taxon>
        <taxon>Sordariales</taxon>
        <taxon>Podosporaceae</taxon>
        <taxon>Podospora</taxon>
    </lineage>
</organism>
<proteinExistence type="predicted"/>
<dbReference type="AlphaFoldDB" id="A0AAN7BJC6"/>
<evidence type="ECO:0008006" key="3">
    <source>
        <dbReference type="Google" id="ProtNLM"/>
    </source>
</evidence>
<dbReference type="PANTHER" id="PTHR37845:SF1">
    <property type="entry name" value="SEQUENCE ORPHAN"/>
    <property type="match status" value="1"/>
</dbReference>
<comment type="caution">
    <text evidence="1">The sequence shown here is derived from an EMBL/GenBank/DDBJ whole genome shotgun (WGS) entry which is preliminary data.</text>
</comment>
<dbReference type="GO" id="GO:0005739">
    <property type="term" value="C:mitochondrion"/>
    <property type="evidence" value="ECO:0007669"/>
    <property type="project" value="TreeGrafter"/>
</dbReference>
<reference evidence="1" key="2">
    <citation type="submission" date="2023-05" db="EMBL/GenBank/DDBJ databases">
        <authorList>
            <consortium name="Lawrence Berkeley National Laboratory"/>
            <person name="Steindorff A."/>
            <person name="Hensen N."/>
            <person name="Bonometti L."/>
            <person name="Westerberg I."/>
            <person name="Brannstrom I.O."/>
            <person name="Guillou S."/>
            <person name="Cros-Aarteil S."/>
            <person name="Calhoun S."/>
            <person name="Haridas S."/>
            <person name="Kuo A."/>
            <person name="Mondo S."/>
            <person name="Pangilinan J."/>
            <person name="Riley R."/>
            <person name="Labutti K."/>
            <person name="Andreopoulos B."/>
            <person name="Lipzen A."/>
            <person name="Chen C."/>
            <person name="Yanf M."/>
            <person name="Daum C."/>
            <person name="Ng V."/>
            <person name="Clum A."/>
            <person name="Ohm R."/>
            <person name="Martin F."/>
            <person name="Silar P."/>
            <person name="Natvig D."/>
            <person name="Lalanne C."/>
            <person name="Gautier V."/>
            <person name="Ament-Velasquez S.L."/>
            <person name="Kruys A."/>
            <person name="Hutchinson M.I."/>
            <person name="Powell A.J."/>
            <person name="Barry K."/>
            <person name="Miller A.N."/>
            <person name="Grigoriev I.V."/>
            <person name="Debuchy R."/>
            <person name="Gladieux P."/>
            <person name="Thoren M.H."/>
            <person name="Johannesson H."/>
        </authorList>
    </citation>
    <scope>NUCLEOTIDE SEQUENCE</scope>
    <source>
        <strain evidence="1">CBS 990.96</strain>
    </source>
</reference>
<name>A0AAN7BJC6_9PEZI</name>
<dbReference type="PANTHER" id="PTHR37845">
    <property type="entry name" value="SEQUENCE ORPHAN"/>
    <property type="match status" value="1"/>
</dbReference>
<reference evidence="1" key="1">
    <citation type="journal article" date="2023" name="Mol. Phylogenet. Evol.">
        <title>Genome-scale phylogeny and comparative genomics of the fungal order Sordariales.</title>
        <authorList>
            <person name="Hensen N."/>
            <person name="Bonometti L."/>
            <person name="Westerberg I."/>
            <person name="Brannstrom I.O."/>
            <person name="Guillou S."/>
            <person name="Cros-Aarteil S."/>
            <person name="Calhoun S."/>
            <person name="Haridas S."/>
            <person name="Kuo A."/>
            <person name="Mondo S."/>
            <person name="Pangilinan J."/>
            <person name="Riley R."/>
            <person name="LaButti K."/>
            <person name="Andreopoulos B."/>
            <person name="Lipzen A."/>
            <person name="Chen C."/>
            <person name="Yan M."/>
            <person name="Daum C."/>
            <person name="Ng V."/>
            <person name="Clum A."/>
            <person name="Steindorff A."/>
            <person name="Ohm R.A."/>
            <person name="Martin F."/>
            <person name="Silar P."/>
            <person name="Natvig D.O."/>
            <person name="Lalanne C."/>
            <person name="Gautier V."/>
            <person name="Ament-Velasquez S.L."/>
            <person name="Kruys A."/>
            <person name="Hutchinson M.I."/>
            <person name="Powell A.J."/>
            <person name="Barry K."/>
            <person name="Miller A.N."/>
            <person name="Grigoriev I.V."/>
            <person name="Debuchy R."/>
            <person name="Gladieux P."/>
            <person name="Hiltunen Thoren M."/>
            <person name="Johannesson H."/>
        </authorList>
    </citation>
    <scope>NUCLEOTIDE SEQUENCE</scope>
    <source>
        <strain evidence="1">CBS 990.96</strain>
    </source>
</reference>
<evidence type="ECO:0000313" key="2">
    <source>
        <dbReference type="Proteomes" id="UP001301958"/>
    </source>
</evidence>
<accession>A0AAN7BJC6</accession>
<protein>
    <recommendedName>
        <fullName evidence="3">Sequence orphan</fullName>
    </recommendedName>
</protein>
<dbReference type="Proteomes" id="UP001301958">
    <property type="component" value="Unassembled WGS sequence"/>
</dbReference>
<dbReference type="EMBL" id="MU865396">
    <property type="protein sequence ID" value="KAK4224339.1"/>
    <property type="molecule type" value="Genomic_DNA"/>
</dbReference>
<evidence type="ECO:0000313" key="1">
    <source>
        <dbReference type="EMBL" id="KAK4224339.1"/>
    </source>
</evidence>
<gene>
    <name evidence="1" type="ORF">QBC38DRAFT_485734</name>
</gene>
<sequence length="222" mass="24228">METASGRSPSLLHSFRRNLFSLKSFSPSRPFRLVFGLYGGTYLTANILDTIISWADDSETKDATHVSSGPAKFLVSSTANISLCIYKDSCFVKMFGTGPARPVGLGSYLLFAGRDCMTIFASFNLPPLLGPKISEKFGVKDGGMWAQFLAPAACQVFSTPVHLLGLDFYNREGKKGIKDRWGVVRRNWMGSTVARVCRILPAFGVGGVVNSGVRRELMGRLV</sequence>
<keyword evidence="2" id="KW-1185">Reference proteome</keyword>